<dbReference type="RefSeq" id="WP_145271473.1">
    <property type="nucleotide sequence ID" value="NZ_CP036272.1"/>
</dbReference>
<feature type="domain" description="Motility protein B-like N-terminal" evidence="4">
    <location>
        <begin position="9"/>
        <end position="51"/>
    </location>
</feature>
<keyword evidence="3" id="KW-0812">Transmembrane</keyword>
<proteinExistence type="predicted"/>
<gene>
    <name evidence="5" type="ORF">SV7mr_20350</name>
</gene>
<comment type="subcellular location">
    <subcellularLocation>
        <location evidence="1">Membrane</location>
    </subcellularLocation>
</comment>
<name>A0A517STT0_9BACT</name>
<evidence type="ECO:0000256" key="1">
    <source>
        <dbReference type="ARBA" id="ARBA00004370"/>
    </source>
</evidence>
<evidence type="ECO:0000256" key="2">
    <source>
        <dbReference type="ARBA" id="ARBA00023136"/>
    </source>
</evidence>
<sequence>MPAEKEEEVTDDVPAWFMTFSDVITLLMTFFILLLTFSTTEPERFEQITASVFGSDGSTGHIGTEQLMMDRDSWSTRVRPRAARIAIQGSEMPPIVKEYAGGPSGEGIAGPSEEAEKKDVVKTYSFELPIDRLINQNLQPTRKGIQALSSLAKQLDSLELHCALEVSDKTGSGKVSALADYLYHNLNVRPGQVGIGFVPDVNSGSLRIVFEKYEPQR</sequence>
<dbReference type="Pfam" id="PF13677">
    <property type="entry name" value="MotB_plug"/>
    <property type="match status" value="1"/>
</dbReference>
<accession>A0A517STT0</accession>
<evidence type="ECO:0000259" key="4">
    <source>
        <dbReference type="Pfam" id="PF13677"/>
    </source>
</evidence>
<keyword evidence="5" id="KW-0969">Cilium</keyword>
<dbReference type="AlphaFoldDB" id="A0A517STT0"/>
<evidence type="ECO:0000313" key="6">
    <source>
        <dbReference type="Proteomes" id="UP000315003"/>
    </source>
</evidence>
<keyword evidence="2 3" id="KW-0472">Membrane</keyword>
<evidence type="ECO:0000256" key="3">
    <source>
        <dbReference type="SAM" id="Phobius"/>
    </source>
</evidence>
<organism evidence="5 6">
    <name type="scientific">Stieleria bergensis</name>
    <dbReference type="NCBI Taxonomy" id="2528025"/>
    <lineage>
        <taxon>Bacteria</taxon>
        <taxon>Pseudomonadati</taxon>
        <taxon>Planctomycetota</taxon>
        <taxon>Planctomycetia</taxon>
        <taxon>Pirellulales</taxon>
        <taxon>Pirellulaceae</taxon>
        <taxon>Stieleria</taxon>
    </lineage>
</organism>
<protein>
    <submittedName>
        <fullName evidence="5">Flagellar motor protein MotB</fullName>
    </submittedName>
</protein>
<keyword evidence="5" id="KW-0966">Cell projection</keyword>
<keyword evidence="3" id="KW-1133">Transmembrane helix</keyword>
<keyword evidence="5" id="KW-0282">Flagellum</keyword>
<dbReference type="OrthoDB" id="268167at2"/>
<evidence type="ECO:0000313" key="5">
    <source>
        <dbReference type="EMBL" id="QDT59527.1"/>
    </source>
</evidence>
<reference evidence="5 6" key="1">
    <citation type="submission" date="2019-02" db="EMBL/GenBank/DDBJ databases">
        <title>Deep-cultivation of Planctomycetes and their phenomic and genomic characterization uncovers novel biology.</title>
        <authorList>
            <person name="Wiegand S."/>
            <person name="Jogler M."/>
            <person name="Boedeker C."/>
            <person name="Pinto D."/>
            <person name="Vollmers J."/>
            <person name="Rivas-Marin E."/>
            <person name="Kohn T."/>
            <person name="Peeters S.H."/>
            <person name="Heuer A."/>
            <person name="Rast P."/>
            <person name="Oberbeckmann S."/>
            <person name="Bunk B."/>
            <person name="Jeske O."/>
            <person name="Meyerdierks A."/>
            <person name="Storesund J.E."/>
            <person name="Kallscheuer N."/>
            <person name="Luecker S."/>
            <person name="Lage O.M."/>
            <person name="Pohl T."/>
            <person name="Merkel B.J."/>
            <person name="Hornburger P."/>
            <person name="Mueller R.-W."/>
            <person name="Bruemmer F."/>
            <person name="Labrenz M."/>
            <person name="Spormann A.M."/>
            <person name="Op den Camp H."/>
            <person name="Overmann J."/>
            <person name="Amann R."/>
            <person name="Jetten M.S.M."/>
            <person name="Mascher T."/>
            <person name="Medema M.H."/>
            <person name="Devos D.P."/>
            <person name="Kaster A.-K."/>
            <person name="Ovreas L."/>
            <person name="Rohde M."/>
            <person name="Galperin M.Y."/>
            <person name="Jogler C."/>
        </authorList>
    </citation>
    <scope>NUCLEOTIDE SEQUENCE [LARGE SCALE GENOMIC DNA]</scope>
    <source>
        <strain evidence="5 6">SV_7m_r</strain>
    </source>
</reference>
<dbReference type="EMBL" id="CP036272">
    <property type="protein sequence ID" value="QDT59527.1"/>
    <property type="molecule type" value="Genomic_DNA"/>
</dbReference>
<feature type="transmembrane region" description="Helical" evidence="3">
    <location>
        <begin position="15"/>
        <end position="37"/>
    </location>
</feature>
<keyword evidence="6" id="KW-1185">Reference proteome</keyword>
<dbReference type="GO" id="GO:0016020">
    <property type="term" value="C:membrane"/>
    <property type="evidence" value="ECO:0007669"/>
    <property type="project" value="UniProtKB-SubCell"/>
</dbReference>
<dbReference type="Proteomes" id="UP000315003">
    <property type="component" value="Chromosome"/>
</dbReference>
<dbReference type="InterPro" id="IPR025713">
    <property type="entry name" value="MotB-like_N_dom"/>
</dbReference>